<feature type="compositionally biased region" description="Acidic residues" evidence="1">
    <location>
        <begin position="1"/>
        <end position="10"/>
    </location>
</feature>
<name>A0AAD9NBL4_9ANNE</name>
<dbReference type="EMBL" id="JAODUP010000070">
    <property type="protein sequence ID" value="KAK2164035.1"/>
    <property type="molecule type" value="Genomic_DNA"/>
</dbReference>
<proteinExistence type="predicted"/>
<evidence type="ECO:0000256" key="1">
    <source>
        <dbReference type="SAM" id="MobiDB-lite"/>
    </source>
</evidence>
<gene>
    <name evidence="2" type="ORF">LSH36_70g06008</name>
</gene>
<evidence type="ECO:0000313" key="2">
    <source>
        <dbReference type="EMBL" id="KAK2164035.1"/>
    </source>
</evidence>
<keyword evidence="3" id="KW-1185">Reference proteome</keyword>
<feature type="compositionally biased region" description="Acidic residues" evidence="1">
    <location>
        <begin position="146"/>
        <end position="159"/>
    </location>
</feature>
<dbReference type="Proteomes" id="UP001208570">
    <property type="component" value="Unassembled WGS sequence"/>
</dbReference>
<reference evidence="2" key="1">
    <citation type="journal article" date="2023" name="Mol. Biol. Evol.">
        <title>Third-Generation Sequencing Reveals the Adaptive Role of the Epigenome in Three Deep-Sea Polychaetes.</title>
        <authorList>
            <person name="Perez M."/>
            <person name="Aroh O."/>
            <person name="Sun Y."/>
            <person name="Lan Y."/>
            <person name="Juniper S.K."/>
            <person name="Young C.R."/>
            <person name="Angers B."/>
            <person name="Qian P.Y."/>
        </authorList>
    </citation>
    <scope>NUCLEOTIDE SEQUENCE</scope>
    <source>
        <strain evidence="2">P08H-3</strain>
    </source>
</reference>
<sequence>MSTGPSEDEEGRVPSQGMPSKTEPKRNKPWHRRPTITPNFGKRQKIGLKSSIGQVLLHDNVSQQQLLHAQLNNLKLEKDRTTKLLDLHKKAFLVQQSIKQRHLRATGITHVSLLPDDVANALGGTTSRHQVAPTAKEVTFDRIELDENNNNLDDDDGDGGESSKSATESGRRRHTTTIDDDGLSQEVATARPIQARSHSAADPTGTGNNFLTHDYHLRRERTVLGPIVGSNPPQQHKTRTLRALKDPRYVSLRKSLVPCSKPVDGYLQLSASGQYVLQRYGTPSVDQEHIQKLIKEMSWIRQSRRGHRNSTISAISARSRQRSASEHEDCSEVNRLVISHRGNGVVESYEDE</sequence>
<dbReference type="AlphaFoldDB" id="A0AAD9NBL4"/>
<evidence type="ECO:0000313" key="3">
    <source>
        <dbReference type="Proteomes" id="UP001208570"/>
    </source>
</evidence>
<feature type="region of interest" description="Disordered" evidence="1">
    <location>
        <begin position="1"/>
        <end position="43"/>
    </location>
</feature>
<feature type="region of interest" description="Disordered" evidence="1">
    <location>
        <begin position="124"/>
        <end position="186"/>
    </location>
</feature>
<comment type="caution">
    <text evidence="2">The sequence shown here is derived from an EMBL/GenBank/DDBJ whole genome shotgun (WGS) entry which is preliminary data.</text>
</comment>
<protein>
    <submittedName>
        <fullName evidence="2">Uncharacterized protein</fullName>
    </submittedName>
</protein>
<organism evidence="2 3">
    <name type="scientific">Paralvinella palmiformis</name>
    <dbReference type="NCBI Taxonomy" id="53620"/>
    <lineage>
        <taxon>Eukaryota</taxon>
        <taxon>Metazoa</taxon>
        <taxon>Spiralia</taxon>
        <taxon>Lophotrochozoa</taxon>
        <taxon>Annelida</taxon>
        <taxon>Polychaeta</taxon>
        <taxon>Sedentaria</taxon>
        <taxon>Canalipalpata</taxon>
        <taxon>Terebellida</taxon>
        <taxon>Terebelliformia</taxon>
        <taxon>Alvinellidae</taxon>
        <taxon>Paralvinella</taxon>
    </lineage>
</organism>
<feature type="region of interest" description="Disordered" evidence="1">
    <location>
        <begin position="308"/>
        <end position="329"/>
    </location>
</feature>
<accession>A0AAD9NBL4</accession>